<gene>
    <name evidence="1" type="ORF">K488DRAFT_91758</name>
</gene>
<organism evidence="1 2">
    <name type="scientific">Vararia minispora EC-137</name>
    <dbReference type="NCBI Taxonomy" id="1314806"/>
    <lineage>
        <taxon>Eukaryota</taxon>
        <taxon>Fungi</taxon>
        <taxon>Dikarya</taxon>
        <taxon>Basidiomycota</taxon>
        <taxon>Agaricomycotina</taxon>
        <taxon>Agaricomycetes</taxon>
        <taxon>Russulales</taxon>
        <taxon>Lachnocladiaceae</taxon>
        <taxon>Vararia</taxon>
    </lineage>
</organism>
<keyword evidence="2" id="KW-1185">Reference proteome</keyword>
<reference evidence="1" key="2">
    <citation type="journal article" date="2022" name="New Phytol.">
        <title>Evolutionary transition to the ectomycorrhizal habit in the genomes of a hyperdiverse lineage of mushroom-forming fungi.</title>
        <authorList>
            <person name="Looney B."/>
            <person name="Miyauchi S."/>
            <person name="Morin E."/>
            <person name="Drula E."/>
            <person name="Courty P.E."/>
            <person name="Kohler A."/>
            <person name="Kuo A."/>
            <person name="LaButti K."/>
            <person name="Pangilinan J."/>
            <person name="Lipzen A."/>
            <person name="Riley R."/>
            <person name="Andreopoulos W."/>
            <person name="He G."/>
            <person name="Johnson J."/>
            <person name="Nolan M."/>
            <person name="Tritt A."/>
            <person name="Barry K.W."/>
            <person name="Grigoriev I.V."/>
            <person name="Nagy L.G."/>
            <person name="Hibbett D."/>
            <person name="Henrissat B."/>
            <person name="Matheny P.B."/>
            <person name="Labbe J."/>
            <person name="Martin F.M."/>
        </authorList>
    </citation>
    <scope>NUCLEOTIDE SEQUENCE</scope>
    <source>
        <strain evidence="1">EC-137</strain>
    </source>
</reference>
<protein>
    <submittedName>
        <fullName evidence="1">Uncharacterized protein</fullName>
    </submittedName>
</protein>
<proteinExistence type="predicted"/>
<comment type="caution">
    <text evidence="1">The sequence shown here is derived from an EMBL/GenBank/DDBJ whole genome shotgun (WGS) entry which is preliminary data.</text>
</comment>
<evidence type="ECO:0000313" key="1">
    <source>
        <dbReference type="EMBL" id="KAI0026865.1"/>
    </source>
</evidence>
<evidence type="ECO:0000313" key="2">
    <source>
        <dbReference type="Proteomes" id="UP000814128"/>
    </source>
</evidence>
<sequence length="487" mass="52853">MLAQRLAELATANAEGLLDDDEYRLLRQNLFERMPGASTVPHEEPLVHIAPHPPPASTLTSSARPPSVSSRTSISSAVSTLFRRAPRRQPSQSSLGSTSTTTRRLFARKNSDASLRSPPQQREREADAVSVASKPRSLRRPPPSAYPSTAPSTSSSFPSTSTSFPSTSTSFPSTSTALSSTPSSPSRRTPALDDAHLRTAADIRAEIAAIEREGRRLLDAFNGLELSALTRREPRTPVSAVYPRTPVSTVYPTPVSTAYPRTPVSAVYPRTPVSTSHSVSATSHPRTPVSATSHHRAFPWPPPPPPPPHADEDAASLRSATSSSQVHGHSARRRPAHPPTHTAHPPALSSTAHPPALSRKHSLSSLSSRGLGRLAAGSASSLHLALALGRSTSASHLPLAPVREGEGRGVERDAHVRERERERDAHVRERERDARVQDPDDDVKALEAEMADIRRRRAEVVARYEQRLDYLRAKLKGAELHEKLMRK</sequence>
<accession>A0ACB8Q5H5</accession>
<name>A0ACB8Q5H5_9AGAM</name>
<reference evidence="1" key="1">
    <citation type="submission" date="2021-02" db="EMBL/GenBank/DDBJ databases">
        <authorList>
            <consortium name="DOE Joint Genome Institute"/>
            <person name="Ahrendt S."/>
            <person name="Looney B.P."/>
            <person name="Miyauchi S."/>
            <person name="Morin E."/>
            <person name="Drula E."/>
            <person name="Courty P.E."/>
            <person name="Chicoki N."/>
            <person name="Fauchery L."/>
            <person name="Kohler A."/>
            <person name="Kuo A."/>
            <person name="Labutti K."/>
            <person name="Pangilinan J."/>
            <person name="Lipzen A."/>
            <person name="Riley R."/>
            <person name="Andreopoulos W."/>
            <person name="He G."/>
            <person name="Johnson J."/>
            <person name="Barry K.W."/>
            <person name="Grigoriev I.V."/>
            <person name="Nagy L."/>
            <person name="Hibbett D."/>
            <person name="Henrissat B."/>
            <person name="Matheny P.B."/>
            <person name="Labbe J."/>
            <person name="Martin F."/>
        </authorList>
    </citation>
    <scope>NUCLEOTIDE SEQUENCE</scope>
    <source>
        <strain evidence="1">EC-137</strain>
    </source>
</reference>
<dbReference type="Proteomes" id="UP000814128">
    <property type="component" value="Unassembled WGS sequence"/>
</dbReference>
<dbReference type="EMBL" id="MU274142">
    <property type="protein sequence ID" value="KAI0026865.1"/>
    <property type="molecule type" value="Genomic_DNA"/>
</dbReference>